<feature type="compositionally biased region" description="Low complexity" evidence="1">
    <location>
        <begin position="36"/>
        <end position="45"/>
    </location>
</feature>
<evidence type="ECO:0000256" key="1">
    <source>
        <dbReference type="SAM" id="MobiDB-lite"/>
    </source>
</evidence>
<proteinExistence type="predicted"/>
<feature type="chain" id="PRO_5046195375" description="DUF4082 domain-containing protein" evidence="2">
    <location>
        <begin position="25"/>
        <end position="211"/>
    </location>
</feature>
<reference evidence="4 5" key="1">
    <citation type="submission" date="2017-06" db="EMBL/GenBank/DDBJ databases">
        <title>Cultured bacterium strain Saccharothrix yanglingensis Hhs.015.</title>
        <authorList>
            <person name="Xia Y."/>
        </authorList>
    </citation>
    <scope>NUCLEOTIDE SEQUENCE [LARGE SCALE GENOMIC DNA]</scope>
    <source>
        <strain evidence="4 5">Hhs.015</strain>
    </source>
</reference>
<accession>A0ABU0WZ91</accession>
<dbReference type="EMBL" id="NSDM01000002">
    <property type="protein sequence ID" value="MDQ2583639.1"/>
    <property type="molecule type" value="Genomic_DNA"/>
</dbReference>
<keyword evidence="2" id="KW-0732">Signal</keyword>
<keyword evidence="5" id="KW-1185">Reference proteome</keyword>
<dbReference type="InterPro" id="IPR025141">
    <property type="entry name" value="DUF4082"/>
</dbReference>
<feature type="signal peptide" evidence="2">
    <location>
        <begin position="1"/>
        <end position="24"/>
    </location>
</feature>
<name>A0ABU0WZ91_9PSEU</name>
<dbReference type="RefSeq" id="WP_306744749.1">
    <property type="nucleotide sequence ID" value="NZ_NSDM01000002.1"/>
</dbReference>
<feature type="compositionally biased region" description="Pro residues" evidence="1">
    <location>
        <begin position="46"/>
        <end position="55"/>
    </location>
</feature>
<protein>
    <recommendedName>
        <fullName evidence="3">DUF4082 domain-containing protein</fullName>
    </recommendedName>
</protein>
<feature type="region of interest" description="Disordered" evidence="1">
    <location>
        <begin position="27"/>
        <end position="58"/>
    </location>
</feature>
<organism evidence="4 5">
    <name type="scientific">Saccharothrix yanglingensis</name>
    <dbReference type="NCBI Taxonomy" id="659496"/>
    <lineage>
        <taxon>Bacteria</taxon>
        <taxon>Bacillati</taxon>
        <taxon>Actinomycetota</taxon>
        <taxon>Actinomycetes</taxon>
        <taxon>Pseudonocardiales</taxon>
        <taxon>Pseudonocardiaceae</taxon>
        <taxon>Saccharothrix</taxon>
    </lineage>
</organism>
<evidence type="ECO:0000259" key="3">
    <source>
        <dbReference type="Pfam" id="PF13313"/>
    </source>
</evidence>
<evidence type="ECO:0000313" key="5">
    <source>
        <dbReference type="Proteomes" id="UP001225605"/>
    </source>
</evidence>
<evidence type="ECO:0000313" key="4">
    <source>
        <dbReference type="EMBL" id="MDQ2583639.1"/>
    </source>
</evidence>
<feature type="domain" description="DUF4082" evidence="3">
    <location>
        <begin position="72"/>
        <end position="205"/>
    </location>
</feature>
<sequence>MSRLPRLLATTAVAALVLSGSARAYDDPAPDRVPAHHAAPADAPAAPTPESPPGPRTVSCAEGCEFVTRPAPEVAAEDVRPTEVGLRTVFDRPGHVLGASLLRGPYRGPITLRLWRDGALLAERAWTHPGRMAEIFFATPVPVEAGREYVISYYTPYGGYLTSPGYYTAPVTHGPFTAPVGAGVLHHGEGGGFPTENRGDSTYWINPEFRG</sequence>
<dbReference type="Pfam" id="PF13313">
    <property type="entry name" value="DUF4082"/>
    <property type="match status" value="1"/>
</dbReference>
<gene>
    <name evidence="4" type="ORF">CKY47_06495</name>
</gene>
<dbReference type="Proteomes" id="UP001225605">
    <property type="component" value="Unassembled WGS sequence"/>
</dbReference>
<evidence type="ECO:0000256" key="2">
    <source>
        <dbReference type="SAM" id="SignalP"/>
    </source>
</evidence>
<comment type="caution">
    <text evidence="4">The sequence shown here is derived from an EMBL/GenBank/DDBJ whole genome shotgun (WGS) entry which is preliminary data.</text>
</comment>